<reference evidence="2" key="1">
    <citation type="journal article" date="2019" name="Int. J. Syst. Evol. Microbiol.">
        <title>The Global Catalogue of Microorganisms (GCM) 10K type strain sequencing project: providing services to taxonomists for standard genome sequencing and annotation.</title>
        <authorList>
            <consortium name="The Broad Institute Genomics Platform"/>
            <consortium name="The Broad Institute Genome Sequencing Center for Infectious Disease"/>
            <person name="Wu L."/>
            <person name="Ma J."/>
        </authorList>
    </citation>
    <scope>NUCLEOTIDE SEQUENCE [LARGE SCALE GENOMIC DNA]</scope>
    <source>
        <strain evidence="2">KCTC 42424</strain>
    </source>
</reference>
<dbReference type="Proteomes" id="UP001595722">
    <property type="component" value="Unassembled WGS sequence"/>
</dbReference>
<organism evidence="1 2">
    <name type="scientific">Bacterioplanoides pacificum</name>
    <dbReference type="NCBI Taxonomy" id="1171596"/>
    <lineage>
        <taxon>Bacteria</taxon>
        <taxon>Pseudomonadati</taxon>
        <taxon>Pseudomonadota</taxon>
        <taxon>Gammaproteobacteria</taxon>
        <taxon>Oceanospirillales</taxon>
        <taxon>Oceanospirillaceae</taxon>
        <taxon>Bacterioplanoides</taxon>
    </lineage>
</organism>
<proteinExistence type="predicted"/>
<dbReference type="InterPro" id="IPR005358">
    <property type="entry name" value="Puta_zinc/iron-chelating_dom"/>
</dbReference>
<gene>
    <name evidence="1" type="ORF">ACFOMG_02685</name>
</gene>
<accession>A0ABV7VSF4</accession>
<dbReference type="Pfam" id="PF03692">
    <property type="entry name" value="CxxCxxCC"/>
    <property type="match status" value="1"/>
</dbReference>
<keyword evidence="2" id="KW-1185">Reference proteome</keyword>
<evidence type="ECO:0000313" key="1">
    <source>
        <dbReference type="EMBL" id="MFC3679018.1"/>
    </source>
</evidence>
<dbReference type="EMBL" id="JBHRYB010000001">
    <property type="protein sequence ID" value="MFC3679018.1"/>
    <property type="molecule type" value="Genomic_DNA"/>
</dbReference>
<evidence type="ECO:0000313" key="2">
    <source>
        <dbReference type="Proteomes" id="UP001595722"/>
    </source>
</evidence>
<dbReference type="RefSeq" id="WP_376864616.1">
    <property type="nucleotide sequence ID" value="NZ_JBHRYB010000001.1"/>
</dbReference>
<comment type="caution">
    <text evidence="1">The sequence shown here is derived from an EMBL/GenBank/DDBJ whole genome shotgun (WGS) entry which is preliminary data.</text>
</comment>
<name>A0ABV7VSF4_9GAMM</name>
<protein>
    <submittedName>
        <fullName evidence="1">YkgJ family cysteine cluster protein</fullName>
    </submittedName>
</protein>
<sequence>MSREALTPFPCYSCGKCCSNIHLSQETKSLDRGDGICRHLNTENKQCSIYDTRPDICRVELQYRKNYASSYTWKDFVEINLAICEELPDRFQ</sequence>